<dbReference type="InterPro" id="IPR005467">
    <property type="entry name" value="His_kinase_dom"/>
</dbReference>
<keyword evidence="10" id="KW-0067">ATP-binding</keyword>
<evidence type="ECO:0000256" key="10">
    <source>
        <dbReference type="ARBA" id="ARBA00022840"/>
    </source>
</evidence>
<evidence type="ECO:0000313" key="17">
    <source>
        <dbReference type="Proteomes" id="UP000623461"/>
    </source>
</evidence>
<dbReference type="InterPro" id="IPR052023">
    <property type="entry name" value="Histidine_kinase_KdpD"/>
</dbReference>
<dbReference type="Gene3D" id="3.30.565.10">
    <property type="entry name" value="Histidine kinase-like ATPase, C-terminal domain"/>
    <property type="match status" value="1"/>
</dbReference>
<evidence type="ECO:0000256" key="3">
    <source>
        <dbReference type="ARBA" id="ARBA00004236"/>
    </source>
</evidence>
<comment type="caution">
    <text evidence="16">The sequence shown here is derived from an EMBL/GenBank/DDBJ whole genome shotgun (WGS) entry which is preliminary data.</text>
</comment>
<dbReference type="InterPro" id="IPR004358">
    <property type="entry name" value="Sig_transdc_His_kin-like_C"/>
</dbReference>
<keyword evidence="5" id="KW-0597">Phosphoprotein</keyword>
<organism evidence="16 17">
    <name type="scientific">Terrabacter tumescens</name>
    <dbReference type="NCBI Taxonomy" id="60443"/>
    <lineage>
        <taxon>Bacteria</taxon>
        <taxon>Bacillati</taxon>
        <taxon>Actinomycetota</taxon>
        <taxon>Actinomycetes</taxon>
        <taxon>Micrococcales</taxon>
        <taxon>Intrasporangiaceae</taxon>
        <taxon>Terrabacter</taxon>
    </lineage>
</organism>
<evidence type="ECO:0000313" key="16">
    <source>
        <dbReference type="EMBL" id="GGM96759.1"/>
    </source>
</evidence>
<feature type="domain" description="Histidine kinase" evidence="15">
    <location>
        <begin position="268"/>
        <end position="482"/>
    </location>
</feature>
<dbReference type="SUPFAM" id="SSF47384">
    <property type="entry name" value="Homodimeric domain of signal transducing histidine kinase"/>
    <property type="match status" value="1"/>
</dbReference>
<feature type="transmembrane region" description="Helical" evidence="14">
    <location>
        <begin position="58"/>
        <end position="91"/>
    </location>
</feature>
<evidence type="ECO:0000256" key="11">
    <source>
        <dbReference type="ARBA" id="ARBA00022989"/>
    </source>
</evidence>
<dbReference type="EMBL" id="BMNZ01000004">
    <property type="protein sequence ID" value="GGM96759.1"/>
    <property type="molecule type" value="Genomic_DNA"/>
</dbReference>
<dbReference type="InterPro" id="IPR003594">
    <property type="entry name" value="HATPase_dom"/>
</dbReference>
<evidence type="ECO:0000256" key="5">
    <source>
        <dbReference type="ARBA" id="ARBA00022553"/>
    </source>
</evidence>
<dbReference type="SMART" id="SM00387">
    <property type="entry name" value="HATPase_c"/>
    <property type="match status" value="1"/>
</dbReference>
<dbReference type="Pfam" id="PF00512">
    <property type="entry name" value="HisKA"/>
    <property type="match status" value="1"/>
</dbReference>
<dbReference type="EC" id="2.7.13.3" evidence="4"/>
<keyword evidence="11 14" id="KW-1133">Transmembrane helix</keyword>
<reference evidence="17" key="1">
    <citation type="journal article" date="2019" name="Int. J. Syst. Evol. Microbiol.">
        <title>The Global Catalogue of Microorganisms (GCM) 10K type strain sequencing project: providing services to taxonomists for standard genome sequencing and annotation.</title>
        <authorList>
            <consortium name="The Broad Institute Genomics Platform"/>
            <consortium name="The Broad Institute Genome Sequencing Center for Infectious Disease"/>
            <person name="Wu L."/>
            <person name="Ma J."/>
        </authorList>
    </citation>
    <scope>NUCLEOTIDE SEQUENCE [LARGE SCALE GENOMIC DNA]</scope>
    <source>
        <strain evidence="17">JCM 1365</strain>
    </source>
</reference>
<dbReference type="InterPro" id="IPR003661">
    <property type="entry name" value="HisK_dim/P_dom"/>
</dbReference>
<dbReference type="InterPro" id="IPR025201">
    <property type="entry name" value="KdpD_TM"/>
</dbReference>
<dbReference type="InterPro" id="IPR036097">
    <property type="entry name" value="HisK_dim/P_sf"/>
</dbReference>
<evidence type="ECO:0000256" key="14">
    <source>
        <dbReference type="SAM" id="Phobius"/>
    </source>
</evidence>
<sequence>MSQEGMLFGVLPEVSSVSALSRARRFFGLALAVVLPTALTAGLVLVGPAISLAGDALALLLSVIVTALVGGLWAAVVCALLSSTLLNYWFIPPVRTLQIGEPHNIWTVVGFVAVGLLVSAVVHRAASTASTAARAAAEARTLSDVARATLRGEDALPTLLEHMRHAFGMTSASLLRRESPASSKWLVIDASGSDAPSSPEMADVHVSAGDDLVIALSGRPLGASDRTILGAFAAQVQALLERDELARAAALAARLEASERLRDALLAAVGHDLRTPLASATAAVSSLRSRDVSWTDDERDELLATAGESLARLASLVSDLLDLSRLRTGALTVLTQTLWLDELLPPVLDELGPDAAKVVVDLPDDLPAVTGDAALIVRALVNVIGNALRHAPSGTVPPTVTARPRRDRVELLVIDHGRGIPPSDRARIFSPFQRLGDTDNTAGLGIGLALSRGLVEAMGGTLTPADTPGGGLTMILDLPLDPDTSS</sequence>
<comment type="subcellular location">
    <subcellularLocation>
        <location evidence="3">Cell membrane</location>
    </subcellularLocation>
    <subcellularLocation>
        <location evidence="2">Membrane</location>
        <topology evidence="2">Multi-pass membrane protein</topology>
    </subcellularLocation>
</comment>
<evidence type="ECO:0000256" key="4">
    <source>
        <dbReference type="ARBA" id="ARBA00012438"/>
    </source>
</evidence>
<dbReference type="InterPro" id="IPR036890">
    <property type="entry name" value="HATPase_C_sf"/>
</dbReference>
<proteinExistence type="predicted"/>
<comment type="catalytic activity">
    <reaction evidence="1">
        <text>ATP + protein L-histidine = ADP + protein N-phospho-L-histidine.</text>
        <dbReference type="EC" id="2.7.13.3"/>
    </reaction>
</comment>
<keyword evidence="13 14" id="KW-0472">Membrane</keyword>
<dbReference type="PANTHER" id="PTHR45569:SF1">
    <property type="entry name" value="SENSOR PROTEIN KDPD"/>
    <property type="match status" value="1"/>
</dbReference>
<dbReference type="Pfam" id="PF13493">
    <property type="entry name" value="DUF4118"/>
    <property type="match status" value="1"/>
</dbReference>
<dbReference type="Proteomes" id="UP000623461">
    <property type="component" value="Unassembled WGS sequence"/>
</dbReference>
<dbReference type="RefSeq" id="WP_188960134.1">
    <property type="nucleotide sequence ID" value="NZ_BMNZ01000004.1"/>
</dbReference>
<evidence type="ECO:0000259" key="15">
    <source>
        <dbReference type="PROSITE" id="PS50109"/>
    </source>
</evidence>
<evidence type="ECO:0000256" key="12">
    <source>
        <dbReference type="ARBA" id="ARBA00023012"/>
    </source>
</evidence>
<dbReference type="PROSITE" id="PS50109">
    <property type="entry name" value="HIS_KIN"/>
    <property type="match status" value="1"/>
</dbReference>
<keyword evidence="9" id="KW-0418">Kinase</keyword>
<dbReference type="Gene3D" id="1.10.287.130">
    <property type="match status" value="1"/>
</dbReference>
<feature type="transmembrane region" description="Helical" evidence="14">
    <location>
        <begin position="103"/>
        <end position="122"/>
    </location>
</feature>
<keyword evidence="17" id="KW-1185">Reference proteome</keyword>
<feature type="transmembrane region" description="Helical" evidence="14">
    <location>
        <begin position="26"/>
        <end position="46"/>
    </location>
</feature>
<dbReference type="PRINTS" id="PR00344">
    <property type="entry name" value="BCTRLSENSOR"/>
</dbReference>
<keyword evidence="6" id="KW-0808">Transferase</keyword>
<evidence type="ECO:0000256" key="1">
    <source>
        <dbReference type="ARBA" id="ARBA00000085"/>
    </source>
</evidence>
<keyword evidence="7 14" id="KW-0812">Transmembrane</keyword>
<dbReference type="Gene3D" id="1.20.120.620">
    <property type="entry name" value="Backbone structure of the membrane domain of e. Coli histidine kinase receptor kdpd"/>
    <property type="match status" value="1"/>
</dbReference>
<evidence type="ECO:0000256" key="8">
    <source>
        <dbReference type="ARBA" id="ARBA00022741"/>
    </source>
</evidence>
<evidence type="ECO:0000256" key="2">
    <source>
        <dbReference type="ARBA" id="ARBA00004141"/>
    </source>
</evidence>
<evidence type="ECO:0000256" key="13">
    <source>
        <dbReference type="ARBA" id="ARBA00023136"/>
    </source>
</evidence>
<evidence type="ECO:0000256" key="7">
    <source>
        <dbReference type="ARBA" id="ARBA00022692"/>
    </source>
</evidence>
<evidence type="ECO:0000256" key="6">
    <source>
        <dbReference type="ARBA" id="ARBA00022679"/>
    </source>
</evidence>
<dbReference type="Pfam" id="PF02518">
    <property type="entry name" value="HATPase_c"/>
    <property type="match status" value="1"/>
</dbReference>
<dbReference type="InterPro" id="IPR038318">
    <property type="entry name" value="KdpD_sf"/>
</dbReference>
<dbReference type="CDD" id="cd00082">
    <property type="entry name" value="HisKA"/>
    <property type="match status" value="1"/>
</dbReference>
<keyword evidence="12" id="KW-0902">Two-component regulatory system</keyword>
<dbReference type="PANTHER" id="PTHR45569">
    <property type="entry name" value="SENSOR PROTEIN KDPD"/>
    <property type="match status" value="1"/>
</dbReference>
<name>A0ABQ2I1A8_9MICO</name>
<evidence type="ECO:0000256" key="9">
    <source>
        <dbReference type="ARBA" id="ARBA00022777"/>
    </source>
</evidence>
<keyword evidence="8" id="KW-0547">Nucleotide-binding</keyword>
<protein>
    <recommendedName>
        <fullName evidence="4">histidine kinase</fullName>
        <ecNumber evidence="4">2.7.13.3</ecNumber>
    </recommendedName>
</protein>
<accession>A0ABQ2I1A8</accession>
<dbReference type="SMART" id="SM00388">
    <property type="entry name" value="HisKA"/>
    <property type="match status" value="1"/>
</dbReference>
<dbReference type="SUPFAM" id="SSF55874">
    <property type="entry name" value="ATPase domain of HSP90 chaperone/DNA topoisomerase II/histidine kinase"/>
    <property type="match status" value="1"/>
</dbReference>
<gene>
    <name evidence="16" type="ORF">GCM10009721_24350</name>
</gene>